<comment type="similarity">
    <text evidence="2">Belongs to the nucleobase:cation symporter-2 (NCS2) (TC 2.A.40) family. Azg-like subfamily.</text>
</comment>
<sequence>METVIVLLATCSLGGIGSVAIDCRRFAAPEMRNRHVAYSVLNTHVRPAQVEKQMTIDAQSGAKGRVDAYFGISRHGSTVKREIMAGTVTFLAMSYVLAVNPAVLGDHGTLGAKGIPTQAVFTATAVAAVVGTLVMGLWARYPIALAPGMGLNAFFAYSVVLGMGIHWQVALSGTLLSGVIFFVLAITKIREKIIDAIPMQLKLAVGAGIGMFVAFLGLKNGGLVVASESTFVHLGDFTKGTTLLALFGLLITVIFLVIGWHGAVLYGIVATTIVGIVSGLVPLPHSVVSLPHGLDQTFGQAIVNLPHAFTGQMVIVVLTMLFVDFFDASGTLIGIANQAGLLTPEGKLPRAAQAFASDSVGTAAGAIIGTSTTTAYVESTAGVSAGGRTGITAISTAGWFLIAMFLFPIFDVVAGASSVTAPALIVVGVLMSRSLGQIDWSELEYAIPAFITVIMMPLTYSIANGIAMGLLFYPIVMVAKRRGREVHPVVWVLAVIFLAYFFFLANR</sequence>
<feature type="transmembrane region" description="Helical" evidence="7">
    <location>
        <begin position="263"/>
        <end position="281"/>
    </location>
</feature>
<feature type="transmembrane region" description="Helical" evidence="7">
    <location>
        <begin position="165"/>
        <end position="187"/>
    </location>
</feature>
<dbReference type="AlphaFoldDB" id="A0A7K0DD61"/>
<evidence type="ECO:0000256" key="3">
    <source>
        <dbReference type="ARBA" id="ARBA00022448"/>
    </source>
</evidence>
<evidence type="ECO:0000313" key="9">
    <source>
        <dbReference type="Proteomes" id="UP000438448"/>
    </source>
</evidence>
<feature type="transmembrane region" description="Helical" evidence="7">
    <location>
        <begin position="83"/>
        <end position="103"/>
    </location>
</feature>
<proteinExistence type="inferred from homology"/>
<reference evidence="8 9" key="1">
    <citation type="submission" date="2019-10" db="EMBL/GenBank/DDBJ databases">
        <title>Nocardia macrotermitis sp. nov. and Nocardia aurantia sp. nov., isolated from the gut of fungus growing-termite Macrotermes natalensis.</title>
        <authorList>
            <person name="Benndorf R."/>
            <person name="Schwitalla J."/>
            <person name="Martin K."/>
            <person name="De Beer W."/>
            <person name="Kaster A.-K."/>
            <person name="Vollmers J."/>
            <person name="Poulsen M."/>
            <person name="Beemelmanns C."/>
        </authorList>
    </citation>
    <scope>NUCLEOTIDE SEQUENCE [LARGE SCALE GENOMIC DNA]</scope>
    <source>
        <strain evidence="8 9">RB20</strain>
    </source>
</reference>
<evidence type="ECO:0000256" key="4">
    <source>
        <dbReference type="ARBA" id="ARBA00022692"/>
    </source>
</evidence>
<feature type="transmembrane region" description="Helical" evidence="7">
    <location>
        <begin position="141"/>
        <end position="159"/>
    </location>
</feature>
<organism evidence="8 9">
    <name type="scientific">Nocardia macrotermitis</name>
    <dbReference type="NCBI Taxonomy" id="2585198"/>
    <lineage>
        <taxon>Bacteria</taxon>
        <taxon>Bacillati</taxon>
        <taxon>Actinomycetota</taxon>
        <taxon>Actinomycetes</taxon>
        <taxon>Mycobacteriales</taxon>
        <taxon>Nocardiaceae</taxon>
        <taxon>Nocardia</taxon>
    </lineage>
</organism>
<feature type="transmembrane region" description="Helical" evidence="7">
    <location>
        <begin position="237"/>
        <end position="258"/>
    </location>
</feature>
<dbReference type="InterPro" id="IPR006043">
    <property type="entry name" value="NCS2"/>
</dbReference>
<protein>
    <submittedName>
        <fullName evidence="8">Guanine/hypoxanthine permease PbuG</fullName>
    </submittedName>
</protein>
<accession>A0A7K0DD61</accession>
<keyword evidence="5 7" id="KW-1133">Transmembrane helix</keyword>
<dbReference type="Pfam" id="PF00860">
    <property type="entry name" value="Xan_ur_permease"/>
    <property type="match status" value="1"/>
</dbReference>
<evidence type="ECO:0000256" key="7">
    <source>
        <dbReference type="SAM" id="Phobius"/>
    </source>
</evidence>
<feature type="transmembrane region" description="Helical" evidence="7">
    <location>
        <begin position="199"/>
        <end position="217"/>
    </location>
</feature>
<dbReference type="PANTHER" id="PTHR43337">
    <property type="entry name" value="XANTHINE/URACIL PERMEASE C887.17-RELATED"/>
    <property type="match status" value="1"/>
</dbReference>
<keyword evidence="3" id="KW-0813">Transport</keyword>
<evidence type="ECO:0000313" key="8">
    <source>
        <dbReference type="EMBL" id="MQY23723.1"/>
    </source>
</evidence>
<feature type="transmembrane region" description="Helical" evidence="7">
    <location>
        <begin position="398"/>
        <end position="425"/>
    </location>
</feature>
<comment type="subcellular location">
    <subcellularLocation>
        <location evidence="1">Membrane</location>
        <topology evidence="1">Multi-pass membrane protein</topology>
    </subcellularLocation>
</comment>
<name>A0A7K0DD61_9NOCA</name>
<feature type="transmembrane region" description="Helical" evidence="7">
    <location>
        <begin position="115"/>
        <end position="134"/>
    </location>
</feature>
<keyword evidence="9" id="KW-1185">Reference proteome</keyword>
<dbReference type="GO" id="GO:0005345">
    <property type="term" value="F:purine nucleobase transmembrane transporter activity"/>
    <property type="evidence" value="ECO:0007669"/>
    <property type="project" value="TreeGrafter"/>
</dbReference>
<dbReference type="Proteomes" id="UP000438448">
    <property type="component" value="Unassembled WGS sequence"/>
</dbReference>
<dbReference type="PANTHER" id="PTHR43337:SF11">
    <property type="entry name" value="GUANINE_HYPOXANTHINE PERMEASE PBUG"/>
    <property type="match status" value="1"/>
</dbReference>
<comment type="caution">
    <text evidence="8">The sequence shown here is derived from an EMBL/GenBank/DDBJ whole genome shotgun (WGS) entry which is preliminary data.</text>
</comment>
<keyword evidence="6 7" id="KW-0472">Membrane</keyword>
<evidence type="ECO:0000256" key="5">
    <source>
        <dbReference type="ARBA" id="ARBA00022989"/>
    </source>
</evidence>
<dbReference type="GO" id="GO:0005886">
    <property type="term" value="C:plasma membrane"/>
    <property type="evidence" value="ECO:0007669"/>
    <property type="project" value="TreeGrafter"/>
</dbReference>
<feature type="transmembrane region" description="Helical" evidence="7">
    <location>
        <begin position="445"/>
        <end position="476"/>
    </location>
</feature>
<feature type="transmembrane region" description="Helical" evidence="7">
    <location>
        <begin position="301"/>
        <end position="323"/>
    </location>
</feature>
<dbReference type="EMBL" id="WEGK01000022">
    <property type="protein sequence ID" value="MQY23723.1"/>
    <property type="molecule type" value="Genomic_DNA"/>
</dbReference>
<keyword evidence="4 7" id="KW-0812">Transmembrane</keyword>
<gene>
    <name evidence="8" type="primary">pbuG_2</name>
    <name evidence="8" type="ORF">NRB20_68540</name>
</gene>
<dbReference type="InterPro" id="IPR045018">
    <property type="entry name" value="Azg-like"/>
</dbReference>
<feature type="transmembrane region" description="Helical" evidence="7">
    <location>
        <begin position="488"/>
        <end position="505"/>
    </location>
</feature>
<evidence type="ECO:0000256" key="2">
    <source>
        <dbReference type="ARBA" id="ARBA00005697"/>
    </source>
</evidence>
<evidence type="ECO:0000256" key="1">
    <source>
        <dbReference type="ARBA" id="ARBA00004141"/>
    </source>
</evidence>
<evidence type="ECO:0000256" key="6">
    <source>
        <dbReference type="ARBA" id="ARBA00023136"/>
    </source>
</evidence>